<reference evidence="5" key="2">
    <citation type="journal article" date="2016" name="Sci. Rep.">
        <title>Dictyocaulus viviparus genome, variome and transcriptome elucidate lungworm biology and support future intervention.</title>
        <authorList>
            <person name="McNulty S.N."/>
            <person name="Strube C."/>
            <person name="Rosa B.A."/>
            <person name="Martin J.C."/>
            <person name="Tyagi R."/>
            <person name="Choi Y.J."/>
            <person name="Wang Q."/>
            <person name="Hallsworth Pepin K."/>
            <person name="Zhang X."/>
            <person name="Ozersky P."/>
            <person name="Wilson R.K."/>
            <person name="Sternberg P.W."/>
            <person name="Gasser R.B."/>
            <person name="Mitreva M."/>
        </authorList>
    </citation>
    <scope>NUCLEOTIDE SEQUENCE [LARGE SCALE GENOMIC DNA]</scope>
    <source>
        <strain evidence="5">HannoverDv2000</strain>
    </source>
</reference>
<dbReference type="Pfam" id="PF01008">
    <property type="entry name" value="IF-2B"/>
    <property type="match status" value="1"/>
</dbReference>
<keyword evidence="4" id="KW-0396">Initiation factor</keyword>
<gene>
    <name evidence="4" type="ORF">DICVIV_10038</name>
</gene>
<dbReference type="Proteomes" id="UP000053766">
    <property type="component" value="Unassembled WGS sequence"/>
</dbReference>
<keyword evidence="5" id="KW-1185">Reference proteome</keyword>
<dbReference type="GO" id="GO:0046523">
    <property type="term" value="F:S-methyl-5-thioribose-1-phosphate isomerase activity"/>
    <property type="evidence" value="ECO:0007669"/>
    <property type="project" value="TreeGrafter"/>
</dbReference>
<dbReference type="FunFam" id="1.20.120.420:FF:000003">
    <property type="entry name" value="Methylthioribose-1-phosphate isomerase"/>
    <property type="match status" value="1"/>
</dbReference>
<evidence type="ECO:0000256" key="2">
    <source>
        <dbReference type="ARBA" id="ARBA00023235"/>
    </source>
</evidence>
<dbReference type="Gene3D" id="1.20.120.420">
    <property type="entry name" value="translation initiation factor eif-2b, domain 1"/>
    <property type="match status" value="1"/>
</dbReference>
<evidence type="ECO:0000256" key="3">
    <source>
        <dbReference type="RuleBase" id="RU003814"/>
    </source>
</evidence>
<dbReference type="SUPFAM" id="SSF100950">
    <property type="entry name" value="NagB/RpiA/CoA transferase-like"/>
    <property type="match status" value="1"/>
</dbReference>
<comment type="similarity">
    <text evidence="1 3">Belongs to the eIF-2B alpha/beta/delta subunits family.</text>
</comment>
<dbReference type="InterPro" id="IPR000649">
    <property type="entry name" value="IF-2B-related"/>
</dbReference>
<accession>A0A0D8XJE7</accession>
<keyword evidence="2" id="KW-0413">Isomerase</keyword>
<dbReference type="AlphaFoldDB" id="A0A0D8XJE7"/>
<dbReference type="EMBL" id="KN716513">
    <property type="protein sequence ID" value="KJH43954.1"/>
    <property type="molecule type" value="Genomic_DNA"/>
</dbReference>
<dbReference type="STRING" id="29172.A0A0D8XJE7"/>
<keyword evidence="4" id="KW-0648">Protein biosynthesis</keyword>
<dbReference type="InterPro" id="IPR042529">
    <property type="entry name" value="IF_2B-like_C"/>
</dbReference>
<evidence type="ECO:0000313" key="5">
    <source>
        <dbReference type="Proteomes" id="UP000053766"/>
    </source>
</evidence>
<dbReference type="InterPro" id="IPR037171">
    <property type="entry name" value="NagB/RpiA_transferase-like"/>
</dbReference>
<evidence type="ECO:0000313" key="4">
    <source>
        <dbReference type="EMBL" id="KJH43954.1"/>
    </source>
</evidence>
<sequence>MERVVNGPIPADFMSNFDNRIKSFRFDVGKNELLVLDQLLLPHKIEYIPIKNTKDAFTVIRKMQVRGAPLIAIIGALSLLVELTELNFTRNDDLILFIEEKVKYLLSSRPTAINLQNALDTVLVASHVDGDASSKKNVLDSILKLLHDESEENRRLIWNGYQEILNIKNPSSKFVLMTICNTGSLATSSWGTALGVIFSLHQANHVEMVFVLETRPYNQVRCILTYFSLLCSMSVFL</sequence>
<protein>
    <submittedName>
        <fullName evidence="4">Initiation factor, subunit 2 family protein</fullName>
    </submittedName>
</protein>
<dbReference type="GO" id="GO:0019509">
    <property type="term" value="P:L-methionine salvage from methylthioadenosine"/>
    <property type="evidence" value="ECO:0007669"/>
    <property type="project" value="TreeGrafter"/>
</dbReference>
<reference evidence="4 5" key="1">
    <citation type="submission" date="2013-11" db="EMBL/GenBank/DDBJ databases">
        <title>Draft genome of the bovine lungworm Dictyocaulus viviparus.</title>
        <authorList>
            <person name="Mitreva M."/>
        </authorList>
    </citation>
    <scope>NUCLEOTIDE SEQUENCE [LARGE SCALE GENOMIC DNA]</scope>
    <source>
        <strain evidence="4 5">HannoverDv2000</strain>
    </source>
</reference>
<dbReference type="PANTHER" id="PTHR43475:SF1">
    <property type="entry name" value="METHYLTHIORIBOSE-1-PHOSPHATE ISOMERASE"/>
    <property type="match status" value="1"/>
</dbReference>
<organism evidence="4 5">
    <name type="scientific">Dictyocaulus viviparus</name>
    <name type="common">Bovine lungworm</name>
    <dbReference type="NCBI Taxonomy" id="29172"/>
    <lineage>
        <taxon>Eukaryota</taxon>
        <taxon>Metazoa</taxon>
        <taxon>Ecdysozoa</taxon>
        <taxon>Nematoda</taxon>
        <taxon>Chromadorea</taxon>
        <taxon>Rhabditida</taxon>
        <taxon>Rhabditina</taxon>
        <taxon>Rhabditomorpha</taxon>
        <taxon>Strongyloidea</taxon>
        <taxon>Metastrongylidae</taxon>
        <taxon>Dictyocaulus</taxon>
    </lineage>
</organism>
<name>A0A0D8XJE7_DICVI</name>
<dbReference type="Gene3D" id="3.40.50.10470">
    <property type="entry name" value="Translation initiation factor eif-2b, domain 2"/>
    <property type="match status" value="1"/>
</dbReference>
<dbReference type="PANTHER" id="PTHR43475">
    <property type="entry name" value="METHYLTHIORIBOSE-1-PHOSPHATE ISOMERASE"/>
    <property type="match status" value="1"/>
</dbReference>
<proteinExistence type="inferred from homology"/>
<dbReference type="GO" id="GO:0003743">
    <property type="term" value="F:translation initiation factor activity"/>
    <property type="evidence" value="ECO:0007669"/>
    <property type="project" value="UniProtKB-KW"/>
</dbReference>
<dbReference type="OrthoDB" id="2461at2759"/>
<evidence type="ECO:0000256" key="1">
    <source>
        <dbReference type="ARBA" id="ARBA00007251"/>
    </source>
</evidence>
<dbReference type="InterPro" id="IPR027363">
    <property type="entry name" value="M1Pi_N"/>
</dbReference>